<dbReference type="NCBIfam" id="TIGR00275">
    <property type="entry name" value="aminoacetone oxidase family FAD-binding enzyme"/>
    <property type="match status" value="1"/>
</dbReference>
<dbReference type="NCBIfam" id="TIGR03862">
    <property type="entry name" value="flavo_PP4765"/>
    <property type="match status" value="1"/>
</dbReference>
<dbReference type="Pfam" id="PF22780">
    <property type="entry name" value="HI0933_like_1st"/>
    <property type="match status" value="1"/>
</dbReference>
<evidence type="ECO:0000256" key="2">
    <source>
        <dbReference type="ARBA" id="ARBA00022630"/>
    </source>
</evidence>
<feature type="domain" description="RsdA/BaiN/AoA(So)-like insert" evidence="5">
    <location>
        <begin position="189"/>
        <end position="331"/>
    </location>
</feature>
<dbReference type="SUPFAM" id="SSF160996">
    <property type="entry name" value="HI0933 insert domain-like"/>
    <property type="match status" value="1"/>
</dbReference>
<dbReference type="InterPro" id="IPR022460">
    <property type="entry name" value="Flavoprotein_PP4765"/>
</dbReference>
<dbReference type="EMBL" id="FOJU01000002">
    <property type="protein sequence ID" value="SFA85623.1"/>
    <property type="molecule type" value="Genomic_DNA"/>
</dbReference>
<gene>
    <name evidence="6" type="ORF">SAMN05421688_1197</name>
</gene>
<dbReference type="PRINTS" id="PR00419">
    <property type="entry name" value="ADXRDTASE"/>
</dbReference>
<dbReference type="InterPro" id="IPR057661">
    <property type="entry name" value="RsdA/BaiN/AoA(So)_Rossmann"/>
</dbReference>
<evidence type="ECO:0008006" key="8">
    <source>
        <dbReference type="Google" id="ProtNLM"/>
    </source>
</evidence>
<dbReference type="InterPro" id="IPR023166">
    <property type="entry name" value="BaiN-like_dom_sf"/>
</dbReference>
<dbReference type="Proteomes" id="UP000198796">
    <property type="component" value="Unassembled WGS sequence"/>
</dbReference>
<name>A0A1I0WC77_9RHOB</name>
<reference evidence="6 7" key="1">
    <citation type="submission" date="2016-10" db="EMBL/GenBank/DDBJ databases">
        <authorList>
            <person name="de Groot N.N."/>
        </authorList>
    </citation>
    <scope>NUCLEOTIDE SEQUENCE [LARGE SCALE GENOMIC DNA]</scope>
    <source>
        <strain evidence="6 7">DSM 29316</strain>
    </source>
</reference>
<keyword evidence="3" id="KW-0274">FAD</keyword>
<dbReference type="PANTHER" id="PTHR42887:SF1">
    <property type="entry name" value="BLR3961 PROTEIN"/>
    <property type="match status" value="1"/>
</dbReference>
<evidence type="ECO:0000313" key="7">
    <source>
        <dbReference type="Proteomes" id="UP000198796"/>
    </source>
</evidence>
<dbReference type="Gene3D" id="3.50.50.60">
    <property type="entry name" value="FAD/NAD(P)-binding domain"/>
    <property type="match status" value="1"/>
</dbReference>
<dbReference type="OrthoDB" id="5288829at2"/>
<comment type="cofactor">
    <cofactor evidence="1">
        <name>FAD</name>
        <dbReference type="ChEBI" id="CHEBI:57692"/>
    </cofactor>
</comment>
<dbReference type="InterPro" id="IPR036188">
    <property type="entry name" value="FAD/NAD-bd_sf"/>
</dbReference>
<proteinExistence type="predicted"/>
<dbReference type="Pfam" id="PF03486">
    <property type="entry name" value="HI0933_like"/>
    <property type="match status" value="1"/>
</dbReference>
<evidence type="ECO:0000259" key="5">
    <source>
        <dbReference type="Pfam" id="PF22780"/>
    </source>
</evidence>
<dbReference type="InterPro" id="IPR004792">
    <property type="entry name" value="BaiN-like"/>
</dbReference>
<protein>
    <recommendedName>
        <fullName evidence="8">TIGR03862 family flavoprotein</fullName>
    </recommendedName>
</protein>
<dbReference type="InterPro" id="IPR055178">
    <property type="entry name" value="RsdA/BaiN/AoA(So)-like_dom"/>
</dbReference>
<dbReference type="AlphaFoldDB" id="A0A1I0WC77"/>
<keyword evidence="2" id="KW-0285">Flavoprotein</keyword>
<evidence type="ECO:0000313" key="6">
    <source>
        <dbReference type="EMBL" id="SFA85623.1"/>
    </source>
</evidence>
<keyword evidence="7" id="KW-1185">Reference proteome</keyword>
<dbReference type="PANTHER" id="PTHR42887">
    <property type="entry name" value="OS12G0638800 PROTEIN"/>
    <property type="match status" value="1"/>
</dbReference>
<dbReference type="RefSeq" id="WP_092061708.1">
    <property type="nucleotide sequence ID" value="NZ_FOJU01000002.1"/>
</dbReference>
<sequence length="391" mass="41576">MVQALVIGGGPAGLMAAEVMGKAGLSVLVVDRMPTMGRKFLMAGKSGLNLTKEENPDAFHAAYREATAPLLPALTAFGPADLRDWAEGLGQTLFVGSTGRVFPKAMKTSPLLRAWFQRLDDLGVERRTRWQWSGLEDGSFSFETPEGAQSLHPEVCVLALGGASWSRLGSDGGWAKILESRGIPVAPFQPANAGLHVKWSEHMTRHFGAPLKNIALSAGGARARGEIVISKHGLEGGGIYTVFRDIREGAALHIDLLPDLPTDDVVRRIARPRGKTTLTNHLRKTLKLSPAALALAREGSPLPTGTEALAALLKRVPVDHEGPRPMDEAISTAGGVRFDALDDGLMLQAIPGVFCAGEMLDWEAPTGGYLLSACLATGRQAGHAAARRLRA</sequence>
<dbReference type="Gene3D" id="2.40.30.10">
    <property type="entry name" value="Translation factors"/>
    <property type="match status" value="1"/>
</dbReference>
<accession>A0A1I0WC77</accession>
<evidence type="ECO:0000259" key="4">
    <source>
        <dbReference type="Pfam" id="PF03486"/>
    </source>
</evidence>
<dbReference type="SUPFAM" id="SSF51905">
    <property type="entry name" value="FAD/NAD(P)-binding domain"/>
    <property type="match status" value="1"/>
</dbReference>
<evidence type="ECO:0000256" key="1">
    <source>
        <dbReference type="ARBA" id="ARBA00001974"/>
    </source>
</evidence>
<dbReference type="Gene3D" id="1.10.8.260">
    <property type="entry name" value="HI0933 insert domain-like"/>
    <property type="match status" value="1"/>
</dbReference>
<feature type="domain" description="RsdA/BaiN/AoA(So)-like Rossmann fold-like" evidence="4">
    <location>
        <begin position="3"/>
        <end position="383"/>
    </location>
</feature>
<dbReference type="STRING" id="871651.SAMN05421688_1197"/>
<organism evidence="6 7">
    <name type="scientific">Poseidonocella pacifica</name>
    <dbReference type="NCBI Taxonomy" id="871651"/>
    <lineage>
        <taxon>Bacteria</taxon>
        <taxon>Pseudomonadati</taxon>
        <taxon>Pseudomonadota</taxon>
        <taxon>Alphaproteobacteria</taxon>
        <taxon>Rhodobacterales</taxon>
        <taxon>Roseobacteraceae</taxon>
        <taxon>Poseidonocella</taxon>
    </lineage>
</organism>
<evidence type="ECO:0000256" key="3">
    <source>
        <dbReference type="ARBA" id="ARBA00022827"/>
    </source>
</evidence>